<protein>
    <submittedName>
        <fullName evidence="3">YciI family protein</fullName>
    </submittedName>
</protein>
<comment type="similarity">
    <text evidence="1">Belongs to the YciI family.</text>
</comment>
<dbReference type="Gene3D" id="3.30.70.1060">
    <property type="entry name" value="Dimeric alpha+beta barrel"/>
    <property type="match status" value="1"/>
</dbReference>
<evidence type="ECO:0000313" key="3">
    <source>
        <dbReference type="EMBL" id="MFC4468724.1"/>
    </source>
</evidence>
<dbReference type="RefSeq" id="WP_386346847.1">
    <property type="nucleotide sequence ID" value="NZ_JBHSFG010000052.1"/>
</dbReference>
<feature type="domain" description="YCII-related" evidence="2">
    <location>
        <begin position="8"/>
        <end position="108"/>
    </location>
</feature>
<dbReference type="EMBL" id="JBHSFG010000052">
    <property type="protein sequence ID" value="MFC4468724.1"/>
    <property type="molecule type" value="Genomic_DNA"/>
</dbReference>
<comment type="caution">
    <text evidence="3">The sequence shown here is derived from an EMBL/GenBank/DDBJ whole genome shotgun (WGS) entry which is preliminary data.</text>
</comment>
<dbReference type="PANTHER" id="PTHR35174:SF3">
    <property type="entry name" value="BLL7171 PROTEIN"/>
    <property type="match status" value="1"/>
</dbReference>
<gene>
    <name evidence="3" type="ORF">ACFPH6_30040</name>
</gene>
<dbReference type="PANTHER" id="PTHR35174">
    <property type="entry name" value="BLL7171 PROTEIN-RELATED"/>
    <property type="match status" value="1"/>
</dbReference>
<dbReference type="InterPro" id="IPR011008">
    <property type="entry name" value="Dimeric_a/b-barrel"/>
</dbReference>
<dbReference type="InterPro" id="IPR005545">
    <property type="entry name" value="YCII"/>
</dbReference>
<name>A0ABV8YU60_9ACTN</name>
<sequence>MLVICDDESDPQGPREITSRPDHVAWIDYMQSSGATLLGGERLRPSGEATSVRARDGEVLISDGPYVEAKEQIGGFALIDCANLDQAIEVAARHPFAAHGVIEIRPVWAG</sequence>
<evidence type="ECO:0000256" key="1">
    <source>
        <dbReference type="ARBA" id="ARBA00007689"/>
    </source>
</evidence>
<evidence type="ECO:0000259" key="2">
    <source>
        <dbReference type="Pfam" id="PF03795"/>
    </source>
</evidence>
<reference evidence="4" key="1">
    <citation type="journal article" date="2019" name="Int. J. Syst. Evol. Microbiol.">
        <title>The Global Catalogue of Microorganisms (GCM) 10K type strain sequencing project: providing services to taxonomists for standard genome sequencing and annotation.</title>
        <authorList>
            <consortium name="The Broad Institute Genomics Platform"/>
            <consortium name="The Broad Institute Genome Sequencing Center for Infectious Disease"/>
            <person name="Wu L."/>
            <person name="Ma J."/>
        </authorList>
    </citation>
    <scope>NUCLEOTIDE SEQUENCE [LARGE SCALE GENOMIC DNA]</scope>
    <source>
        <strain evidence="4">DT43</strain>
    </source>
</reference>
<evidence type="ECO:0000313" key="4">
    <source>
        <dbReference type="Proteomes" id="UP001596012"/>
    </source>
</evidence>
<dbReference type="Proteomes" id="UP001596012">
    <property type="component" value="Unassembled WGS sequence"/>
</dbReference>
<dbReference type="Pfam" id="PF03795">
    <property type="entry name" value="YCII"/>
    <property type="match status" value="1"/>
</dbReference>
<dbReference type="SUPFAM" id="SSF54909">
    <property type="entry name" value="Dimeric alpha+beta barrel"/>
    <property type="match status" value="1"/>
</dbReference>
<proteinExistence type="inferred from homology"/>
<organism evidence="3 4">
    <name type="scientific">Streptomyces xiangluensis</name>
    <dbReference type="NCBI Taxonomy" id="2665720"/>
    <lineage>
        <taxon>Bacteria</taxon>
        <taxon>Bacillati</taxon>
        <taxon>Actinomycetota</taxon>
        <taxon>Actinomycetes</taxon>
        <taxon>Kitasatosporales</taxon>
        <taxon>Streptomycetaceae</taxon>
        <taxon>Streptomyces</taxon>
    </lineage>
</organism>
<accession>A0ABV8YU60</accession>
<keyword evidence="4" id="KW-1185">Reference proteome</keyword>